<evidence type="ECO:0000313" key="1">
    <source>
        <dbReference type="EMBL" id="KAK3732507.1"/>
    </source>
</evidence>
<keyword evidence="2" id="KW-1185">Reference proteome</keyword>
<organism evidence="1 2">
    <name type="scientific">Elysia crispata</name>
    <name type="common">lettuce slug</name>
    <dbReference type="NCBI Taxonomy" id="231223"/>
    <lineage>
        <taxon>Eukaryota</taxon>
        <taxon>Metazoa</taxon>
        <taxon>Spiralia</taxon>
        <taxon>Lophotrochozoa</taxon>
        <taxon>Mollusca</taxon>
        <taxon>Gastropoda</taxon>
        <taxon>Heterobranchia</taxon>
        <taxon>Euthyneura</taxon>
        <taxon>Panpulmonata</taxon>
        <taxon>Sacoglossa</taxon>
        <taxon>Placobranchoidea</taxon>
        <taxon>Plakobranchidae</taxon>
        <taxon>Elysia</taxon>
    </lineage>
</organism>
<reference evidence="1" key="1">
    <citation type="journal article" date="2023" name="G3 (Bethesda)">
        <title>A reference genome for the long-term kleptoplast-retaining sea slug Elysia crispata morphotype clarki.</title>
        <authorList>
            <person name="Eastman K.E."/>
            <person name="Pendleton A.L."/>
            <person name="Shaikh M.A."/>
            <person name="Suttiyut T."/>
            <person name="Ogas R."/>
            <person name="Tomko P."/>
            <person name="Gavelis G."/>
            <person name="Widhalm J.R."/>
            <person name="Wisecaver J.H."/>
        </authorList>
    </citation>
    <scope>NUCLEOTIDE SEQUENCE</scope>
    <source>
        <strain evidence="1">ECLA1</strain>
    </source>
</reference>
<comment type="caution">
    <text evidence="1">The sequence shown here is derived from an EMBL/GenBank/DDBJ whole genome shotgun (WGS) entry which is preliminary data.</text>
</comment>
<dbReference type="AlphaFoldDB" id="A0AAE1CS98"/>
<accession>A0AAE1CS98</accession>
<dbReference type="EMBL" id="JAWDGP010006957">
    <property type="protein sequence ID" value="KAK3732507.1"/>
    <property type="molecule type" value="Genomic_DNA"/>
</dbReference>
<dbReference type="Proteomes" id="UP001283361">
    <property type="component" value="Unassembled WGS sequence"/>
</dbReference>
<protein>
    <submittedName>
        <fullName evidence="1">Uncharacterized protein</fullName>
    </submittedName>
</protein>
<sequence>MAIPMPTTTTFWCSDSLLSKRGAHESNRDSSSGRLTVLAQKFGLETKTVKCPQMTIGLELARGQPVMTCSLARLTYRELARVWKDLSLGIKS</sequence>
<evidence type="ECO:0000313" key="2">
    <source>
        <dbReference type="Proteomes" id="UP001283361"/>
    </source>
</evidence>
<gene>
    <name evidence="1" type="ORF">RRG08_030707</name>
</gene>
<name>A0AAE1CS98_9GAST</name>
<proteinExistence type="predicted"/>